<dbReference type="OrthoDB" id="9795864at2"/>
<keyword evidence="2" id="KW-0489">Methyltransferase</keyword>
<dbReference type="InterPro" id="IPR029063">
    <property type="entry name" value="SAM-dependent_MTases_sf"/>
</dbReference>
<evidence type="ECO:0000313" key="3">
    <source>
        <dbReference type="Proteomes" id="UP000294545"/>
    </source>
</evidence>
<dbReference type="AlphaFoldDB" id="A0A4R1MJK2"/>
<keyword evidence="3" id="KW-1185">Reference proteome</keyword>
<dbReference type="InterPro" id="IPR052939">
    <property type="entry name" value="23S_rRNA_MeTrnsfrase_RlmA"/>
</dbReference>
<evidence type="ECO:0000259" key="1">
    <source>
        <dbReference type="Pfam" id="PF08241"/>
    </source>
</evidence>
<keyword evidence="2" id="KW-0808">Transferase</keyword>
<dbReference type="Pfam" id="PF08241">
    <property type="entry name" value="Methyltransf_11"/>
    <property type="match status" value="1"/>
</dbReference>
<dbReference type="PANTHER" id="PTHR43460:SF1">
    <property type="entry name" value="METHYLTRANSFERASE TYPE 11 DOMAIN-CONTAINING PROTEIN"/>
    <property type="match status" value="1"/>
</dbReference>
<dbReference type="SUPFAM" id="SSF53335">
    <property type="entry name" value="S-adenosyl-L-methionine-dependent methyltransferases"/>
    <property type="match status" value="1"/>
</dbReference>
<organism evidence="2 3">
    <name type="scientific">Natranaerovirga hydrolytica</name>
    <dbReference type="NCBI Taxonomy" id="680378"/>
    <lineage>
        <taxon>Bacteria</taxon>
        <taxon>Bacillati</taxon>
        <taxon>Bacillota</taxon>
        <taxon>Clostridia</taxon>
        <taxon>Lachnospirales</taxon>
        <taxon>Natranaerovirgaceae</taxon>
        <taxon>Natranaerovirga</taxon>
    </lineage>
</organism>
<name>A0A4R1MJK2_9FIRM</name>
<dbReference type="GO" id="GO:0008757">
    <property type="term" value="F:S-adenosylmethionine-dependent methyltransferase activity"/>
    <property type="evidence" value="ECO:0007669"/>
    <property type="project" value="InterPro"/>
</dbReference>
<gene>
    <name evidence="2" type="ORF">EDC19_1831</name>
</gene>
<protein>
    <submittedName>
        <fullName evidence="2">Methyltransferase family protein</fullName>
    </submittedName>
</protein>
<dbReference type="Proteomes" id="UP000294545">
    <property type="component" value="Unassembled WGS sequence"/>
</dbReference>
<dbReference type="RefSeq" id="WP_132282542.1">
    <property type="nucleotide sequence ID" value="NZ_SMGQ01000013.1"/>
</dbReference>
<reference evidence="2 3" key="1">
    <citation type="submission" date="2019-03" db="EMBL/GenBank/DDBJ databases">
        <title>Genomic Encyclopedia of Type Strains, Phase IV (KMG-IV): sequencing the most valuable type-strain genomes for metagenomic binning, comparative biology and taxonomic classification.</title>
        <authorList>
            <person name="Goeker M."/>
        </authorList>
    </citation>
    <scope>NUCLEOTIDE SEQUENCE [LARGE SCALE GENOMIC DNA]</scope>
    <source>
        <strain evidence="2 3">DSM 24176</strain>
    </source>
</reference>
<accession>A0A4R1MJK2</accession>
<dbReference type="CDD" id="cd02440">
    <property type="entry name" value="AdoMet_MTases"/>
    <property type="match status" value="1"/>
</dbReference>
<dbReference type="EMBL" id="SMGQ01000013">
    <property type="protein sequence ID" value="TCK92677.1"/>
    <property type="molecule type" value="Genomic_DNA"/>
</dbReference>
<sequence length="254" mass="29599">MKNKELRKYWLLEEQRSFKGWDFSYIKNRTVEEPLPWDYDKIIRQHLKTNHIVLDMGTGGGEYLLTLKHPYTKTYVTEGYPPNVALCNEKLTPLGITVKQVFGDNKLPFKDGMFDIIINRHESFDINEVHRLLKPKGLFVTQQVGGLNNKELSKFLIKGFREIISSGYTLENTQVLIKSKGFSILKAEEYFPRVKFLDVGSLVYLAKIIEWEFPNFSVEKCFEQLCALHSTIEKQGFVESKQHRFIIVSQKIKA</sequence>
<feature type="domain" description="Methyltransferase type 11" evidence="1">
    <location>
        <begin position="54"/>
        <end position="140"/>
    </location>
</feature>
<proteinExistence type="predicted"/>
<dbReference type="Gene3D" id="3.40.50.150">
    <property type="entry name" value="Vaccinia Virus protein VP39"/>
    <property type="match status" value="1"/>
</dbReference>
<dbReference type="InterPro" id="IPR013216">
    <property type="entry name" value="Methyltransf_11"/>
</dbReference>
<dbReference type="GO" id="GO:0032259">
    <property type="term" value="P:methylation"/>
    <property type="evidence" value="ECO:0007669"/>
    <property type="project" value="UniProtKB-KW"/>
</dbReference>
<dbReference type="PANTHER" id="PTHR43460">
    <property type="entry name" value="METHYLTRANSFERASE"/>
    <property type="match status" value="1"/>
</dbReference>
<evidence type="ECO:0000313" key="2">
    <source>
        <dbReference type="EMBL" id="TCK92677.1"/>
    </source>
</evidence>
<comment type="caution">
    <text evidence="2">The sequence shown here is derived from an EMBL/GenBank/DDBJ whole genome shotgun (WGS) entry which is preliminary data.</text>
</comment>